<dbReference type="PANTHER" id="PTHR40661">
    <property type="match status" value="1"/>
</dbReference>
<dbReference type="PANTHER" id="PTHR40661:SF3">
    <property type="entry name" value="FELS-1 PROPHAGE TRANSCRIPTIONAL REGULATOR"/>
    <property type="match status" value="1"/>
</dbReference>
<dbReference type="SUPFAM" id="SSF47413">
    <property type="entry name" value="lambda repressor-like DNA-binding domains"/>
    <property type="match status" value="1"/>
</dbReference>
<proteinExistence type="predicted"/>
<evidence type="ECO:0000313" key="10">
    <source>
        <dbReference type="Proteomes" id="UP000283426"/>
    </source>
</evidence>
<evidence type="ECO:0000256" key="1">
    <source>
        <dbReference type="ARBA" id="ARBA00023015"/>
    </source>
</evidence>
<keyword evidence="2" id="KW-0238">DNA-binding</keyword>
<evidence type="ECO:0000259" key="4">
    <source>
        <dbReference type="PROSITE" id="PS50943"/>
    </source>
</evidence>
<evidence type="ECO:0000313" key="6">
    <source>
        <dbReference type="EMBL" id="MDB9222823.1"/>
    </source>
</evidence>
<gene>
    <name evidence="8" type="ORF">DWW24_10345</name>
    <name evidence="7" type="ORF">DWW57_13915</name>
    <name evidence="9" type="ORF">DXA53_11875</name>
    <name evidence="5" type="ORF">L0P03_10740</name>
    <name evidence="6" type="ORF">PN645_07345</name>
</gene>
<organism evidence="9 12">
    <name type="scientific">Odoribacter splanchnicus</name>
    <dbReference type="NCBI Taxonomy" id="28118"/>
    <lineage>
        <taxon>Bacteria</taxon>
        <taxon>Pseudomonadati</taxon>
        <taxon>Bacteroidota</taxon>
        <taxon>Bacteroidia</taxon>
        <taxon>Bacteroidales</taxon>
        <taxon>Odoribacteraceae</taxon>
        <taxon>Odoribacter</taxon>
    </lineage>
</organism>
<reference evidence="10 11" key="1">
    <citation type="submission" date="2018-08" db="EMBL/GenBank/DDBJ databases">
        <title>A genome reference for cultivated species of the human gut microbiota.</title>
        <authorList>
            <person name="Zou Y."/>
            <person name="Xue W."/>
            <person name="Luo G."/>
        </authorList>
    </citation>
    <scope>NUCLEOTIDE SEQUENCE [LARGE SCALE GENOMIC DNA]</scope>
    <source>
        <strain evidence="8 10">AF14-6AC</strain>
        <strain evidence="7 11">AF16-14</strain>
        <strain evidence="9 12">OF03-11</strain>
    </source>
</reference>
<dbReference type="EMBL" id="QRYC01000022">
    <property type="protein sequence ID" value="RGU55065.1"/>
    <property type="molecule type" value="Genomic_DNA"/>
</dbReference>
<dbReference type="GO" id="GO:0003677">
    <property type="term" value="F:DNA binding"/>
    <property type="evidence" value="ECO:0007669"/>
    <property type="project" value="UniProtKB-KW"/>
</dbReference>
<dbReference type="EMBL" id="JAKNDN010000019">
    <property type="protein sequence ID" value="MCG4960321.1"/>
    <property type="molecule type" value="Genomic_DNA"/>
</dbReference>
<dbReference type="Gene3D" id="1.10.260.40">
    <property type="entry name" value="lambda repressor-like DNA-binding domains"/>
    <property type="match status" value="1"/>
</dbReference>
<reference evidence="6" key="3">
    <citation type="submission" date="2023-01" db="EMBL/GenBank/DDBJ databases">
        <title>Human gut microbiome strain richness.</title>
        <authorList>
            <person name="Chen-Liaw A."/>
        </authorList>
    </citation>
    <scope>NUCLEOTIDE SEQUENCE</scope>
    <source>
        <strain evidence="6">RTP21484st1_B7_RTP21484_190118</strain>
    </source>
</reference>
<evidence type="ECO:0000256" key="3">
    <source>
        <dbReference type="ARBA" id="ARBA00023163"/>
    </source>
</evidence>
<reference evidence="5" key="2">
    <citation type="submission" date="2022-01" db="EMBL/GenBank/DDBJ databases">
        <title>Collection of gut derived symbiotic bacterial strains cultured from healthy donors.</title>
        <authorList>
            <person name="Lin H."/>
            <person name="Kohout C."/>
            <person name="Waligurski E."/>
            <person name="Pamer E.G."/>
        </authorList>
    </citation>
    <scope>NUCLEOTIDE SEQUENCE</scope>
    <source>
        <strain evidence="5">DFI.1.149</strain>
    </source>
</reference>
<dbReference type="EMBL" id="QRYW01000020">
    <property type="protein sequence ID" value="RGV26040.1"/>
    <property type="molecule type" value="Genomic_DNA"/>
</dbReference>
<dbReference type="Proteomes" id="UP001199750">
    <property type="component" value="Unassembled WGS sequence"/>
</dbReference>
<dbReference type="EMBL" id="QSCO01000016">
    <property type="protein sequence ID" value="RGY05732.1"/>
    <property type="molecule type" value="Genomic_DNA"/>
</dbReference>
<evidence type="ECO:0000313" key="12">
    <source>
        <dbReference type="Proteomes" id="UP000284434"/>
    </source>
</evidence>
<evidence type="ECO:0000313" key="11">
    <source>
        <dbReference type="Proteomes" id="UP000284243"/>
    </source>
</evidence>
<keyword evidence="3" id="KW-0804">Transcription</keyword>
<dbReference type="AlphaFoldDB" id="A0A1Y3Y9U4"/>
<dbReference type="GeneID" id="61273637"/>
<keyword evidence="1" id="KW-0805">Transcription regulation</keyword>
<dbReference type="EMBL" id="JAQMRD010000007">
    <property type="protein sequence ID" value="MDB9222823.1"/>
    <property type="molecule type" value="Genomic_DNA"/>
</dbReference>
<sequence>MEKLSPEQQERLQEYLETRKISKYRIAHDLNLSASTISNYLTGKTKPDGIKWELFRNYLGISEEWIRTGQNMVSTPHDETSPKKTPAPNSVEAAVEEIRLMFQTRDDQYMNLHKDLEKLFRMQQELLTTLSALLPKLKK</sequence>
<accession>A0A1Y3Y9U4</accession>
<protein>
    <submittedName>
        <fullName evidence="5">Helix-turn-helix domain-containing protein</fullName>
    </submittedName>
    <submittedName>
        <fullName evidence="6">Helix-turn-helix transcriptional regulator</fullName>
    </submittedName>
    <submittedName>
        <fullName evidence="9">XRE family transcriptional regulator</fullName>
    </submittedName>
</protein>
<feature type="domain" description="HTH cro/C1-type" evidence="4">
    <location>
        <begin position="12"/>
        <end position="66"/>
    </location>
</feature>
<dbReference type="Proteomes" id="UP000284243">
    <property type="component" value="Unassembled WGS sequence"/>
</dbReference>
<dbReference type="SMART" id="SM00530">
    <property type="entry name" value="HTH_XRE"/>
    <property type="match status" value="1"/>
</dbReference>
<dbReference type="PROSITE" id="PS50943">
    <property type="entry name" value="HTH_CROC1"/>
    <property type="match status" value="1"/>
</dbReference>
<comment type="caution">
    <text evidence="9">The sequence shown here is derived from an EMBL/GenBank/DDBJ whole genome shotgun (WGS) entry which is preliminary data.</text>
</comment>
<dbReference type="InterPro" id="IPR010982">
    <property type="entry name" value="Lambda_DNA-bd_dom_sf"/>
</dbReference>
<evidence type="ECO:0000313" key="8">
    <source>
        <dbReference type="EMBL" id="RGV26040.1"/>
    </source>
</evidence>
<evidence type="ECO:0000313" key="5">
    <source>
        <dbReference type="EMBL" id="MCG4960321.1"/>
    </source>
</evidence>
<dbReference type="CDD" id="cd00093">
    <property type="entry name" value="HTH_XRE"/>
    <property type="match status" value="1"/>
</dbReference>
<evidence type="ECO:0000256" key="2">
    <source>
        <dbReference type="ARBA" id="ARBA00023125"/>
    </source>
</evidence>
<evidence type="ECO:0000313" key="9">
    <source>
        <dbReference type="EMBL" id="RGY05732.1"/>
    </source>
</evidence>
<dbReference type="Pfam" id="PF01381">
    <property type="entry name" value="HTH_3"/>
    <property type="match status" value="1"/>
</dbReference>
<dbReference type="Proteomes" id="UP000284434">
    <property type="component" value="Unassembled WGS sequence"/>
</dbReference>
<dbReference type="RefSeq" id="WP_013610728.1">
    <property type="nucleotide sequence ID" value="NZ_BAABYK010000001.1"/>
</dbReference>
<dbReference type="Proteomes" id="UP000283426">
    <property type="component" value="Unassembled WGS sequence"/>
</dbReference>
<dbReference type="Proteomes" id="UP001212263">
    <property type="component" value="Unassembled WGS sequence"/>
</dbReference>
<evidence type="ECO:0000313" key="7">
    <source>
        <dbReference type="EMBL" id="RGU55065.1"/>
    </source>
</evidence>
<dbReference type="InterPro" id="IPR001387">
    <property type="entry name" value="Cro/C1-type_HTH"/>
</dbReference>
<name>A0A1Y3Y9U4_9BACT</name>